<dbReference type="Proteomes" id="UP000670092">
    <property type="component" value="Unassembled WGS sequence"/>
</dbReference>
<evidence type="ECO:0000313" key="1">
    <source>
        <dbReference type="EMBL" id="KAG5290656.1"/>
    </source>
</evidence>
<dbReference type="AlphaFoldDB" id="A0A8H8CU17"/>
<proteinExistence type="predicted"/>
<evidence type="ECO:0000313" key="2">
    <source>
        <dbReference type="Proteomes" id="UP000670092"/>
    </source>
</evidence>
<reference evidence="1 2" key="1">
    <citation type="submission" date="2021-01" db="EMBL/GenBank/DDBJ databases">
        <title>Chromosome-level genome assembly of a human fungal pathogen reveals clustering of transcriptionally co-regulated genes.</title>
        <authorList>
            <person name="Voorhies M."/>
            <person name="Cohen S."/>
            <person name="Shea T.P."/>
            <person name="Petrus S."/>
            <person name="Munoz J.F."/>
            <person name="Poplawski S."/>
            <person name="Goldman W.E."/>
            <person name="Michael T."/>
            <person name="Cuomo C.A."/>
            <person name="Sil A."/>
            <person name="Beyhan S."/>
        </authorList>
    </citation>
    <scope>NUCLEOTIDE SEQUENCE [LARGE SCALE GENOMIC DNA]</scope>
    <source>
        <strain evidence="1 2">G184AR</strain>
    </source>
</reference>
<name>A0A8H8CU17_AJECA</name>
<accession>A0A8H8CU17</accession>
<gene>
    <name evidence="1" type="ORF">I7I52_07746</name>
</gene>
<protein>
    <submittedName>
        <fullName evidence="1">Uncharacterized protein</fullName>
    </submittedName>
</protein>
<dbReference type="EMBL" id="JAEVHI010000005">
    <property type="protein sequence ID" value="KAG5290656.1"/>
    <property type="molecule type" value="Genomic_DNA"/>
</dbReference>
<dbReference type="VEuPathDB" id="FungiDB:I7I52_07746"/>
<comment type="caution">
    <text evidence="1">The sequence shown here is derived from an EMBL/GenBank/DDBJ whole genome shotgun (WGS) entry which is preliminary data.</text>
</comment>
<sequence length="71" mass="7896">MTLKYASNCKARALSSLFAASLSLLSFAPSSLLPPLNLEYFSVKNDHFNLCSTQFFPSLQLYRDLDSSSRA</sequence>
<organism evidence="1 2">
    <name type="scientific">Ajellomyces capsulatus</name>
    <name type="common">Darling's disease fungus</name>
    <name type="synonym">Histoplasma capsulatum</name>
    <dbReference type="NCBI Taxonomy" id="5037"/>
    <lineage>
        <taxon>Eukaryota</taxon>
        <taxon>Fungi</taxon>
        <taxon>Dikarya</taxon>
        <taxon>Ascomycota</taxon>
        <taxon>Pezizomycotina</taxon>
        <taxon>Eurotiomycetes</taxon>
        <taxon>Eurotiomycetidae</taxon>
        <taxon>Onygenales</taxon>
        <taxon>Ajellomycetaceae</taxon>
        <taxon>Histoplasma</taxon>
    </lineage>
</organism>